<gene>
    <name evidence="4" type="ORF">MKQ68_04800</name>
</gene>
<dbReference type="InterPro" id="IPR036942">
    <property type="entry name" value="Beta-barrel_TonB_sf"/>
</dbReference>
<evidence type="ECO:0000313" key="5">
    <source>
        <dbReference type="Proteomes" id="UP001162741"/>
    </source>
</evidence>
<sequence>MGGNKNTKFYLGLNHRHEGTVFPTDMAYKRTGGRLNVEHTDSDNKFHVNIGVVYTKDENNLITGVDAVSVATLAPNYPAYNPDGSLNWILPSNPYGWLKQKALTKTSNLNLNGVLRYSIVPGLNARVNLGYSEVGMDMLSTMPASSQWPLLQPMSSATFGANKAINQLVEPQIEYSNQFGLHNLKVLFGGTYQVNKQNGHSITGINYPNESLLQTLTYAGAIESKRTESAEYKYASFFSRVNYIAANRYLLSANYRRDGSTKFGPGKRYGDFWAVAGGWILSEEKFFAPVLRAISHAKIRASYGVTGNDQIPDYLYLATYASGQDYNNSVSLQPSLIANPDYSWETNKKLEIALELSLVQKRIDATIAWYRNRSGNQLVQYAIPFVSGFGSYQANLPAVIENKGLEVDVFSTNIKGKSFTWTSSFNLSIPRNKLVEYPDIEKSSYANTYIVGKDLSSIRRLQYLGVDPQTGLYKFEDQDRDGKLTFPNDYIVAGRTSPYYFGGLANMLIWRNWQLDVHFHYIKQFSLDNLSIGDAAPDIYLNKRDNVFDRWTTPGQTAAYQKPTASPFSDAGRLIPTLSMSDRQLINSSFIRLKNVSLSYRLPQRWLTKMKFTNVRLFIEGQNLWTYATTKGVDPETINGFASTVPVLKTFAGGINVSL</sequence>
<reference evidence="4" key="1">
    <citation type="submission" date="2022-10" db="EMBL/GenBank/DDBJ databases">
        <title>Chitinophaga sp. nov., isolated from soil.</title>
        <authorList>
            <person name="Jeon C.O."/>
        </authorList>
    </citation>
    <scope>NUCLEOTIDE SEQUENCE</scope>
    <source>
        <strain evidence="4">R8</strain>
    </source>
</reference>
<name>A0ABY6JCF0_9BACT</name>
<dbReference type="InterPro" id="IPR023996">
    <property type="entry name" value="TonB-dep_OMP_SusC/RagA"/>
</dbReference>
<evidence type="ECO:0000313" key="4">
    <source>
        <dbReference type="EMBL" id="UYQ95966.1"/>
    </source>
</evidence>
<dbReference type="RefSeq" id="WP_264283634.1">
    <property type="nucleotide sequence ID" value="NZ_CP107006.1"/>
</dbReference>
<dbReference type="SUPFAM" id="SSF56935">
    <property type="entry name" value="Porins"/>
    <property type="match status" value="1"/>
</dbReference>
<dbReference type="NCBIfam" id="TIGR04056">
    <property type="entry name" value="OMP_RagA_SusC"/>
    <property type="match status" value="1"/>
</dbReference>
<evidence type="ECO:0000256" key="3">
    <source>
        <dbReference type="ARBA" id="ARBA00023237"/>
    </source>
</evidence>
<proteinExistence type="predicted"/>
<keyword evidence="2" id="KW-0472">Membrane</keyword>
<protein>
    <submittedName>
        <fullName evidence="4">SusC/RagA family TonB-linked outer membrane protein</fullName>
    </submittedName>
</protein>
<evidence type="ECO:0000256" key="1">
    <source>
        <dbReference type="ARBA" id="ARBA00004442"/>
    </source>
</evidence>
<dbReference type="EMBL" id="CP107006">
    <property type="protein sequence ID" value="UYQ95966.1"/>
    <property type="molecule type" value="Genomic_DNA"/>
</dbReference>
<comment type="subcellular location">
    <subcellularLocation>
        <location evidence="1">Cell outer membrane</location>
    </subcellularLocation>
</comment>
<organism evidence="4 5">
    <name type="scientific">Chitinophaga horti</name>
    <dbReference type="NCBI Taxonomy" id="2920382"/>
    <lineage>
        <taxon>Bacteria</taxon>
        <taxon>Pseudomonadati</taxon>
        <taxon>Bacteroidota</taxon>
        <taxon>Chitinophagia</taxon>
        <taxon>Chitinophagales</taxon>
        <taxon>Chitinophagaceae</taxon>
        <taxon>Chitinophaga</taxon>
    </lineage>
</organism>
<accession>A0ABY6JCF0</accession>
<dbReference type="Gene3D" id="2.40.170.20">
    <property type="entry name" value="TonB-dependent receptor, beta-barrel domain"/>
    <property type="match status" value="1"/>
</dbReference>
<keyword evidence="5" id="KW-1185">Reference proteome</keyword>
<keyword evidence="3" id="KW-0998">Cell outer membrane</keyword>
<dbReference type="Proteomes" id="UP001162741">
    <property type="component" value="Chromosome"/>
</dbReference>
<evidence type="ECO:0000256" key="2">
    <source>
        <dbReference type="ARBA" id="ARBA00023136"/>
    </source>
</evidence>